<dbReference type="GO" id="GO:0004470">
    <property type="term" value="F:malic enzyme activity"/>
    <property type="evidence" value="ECO:0007669"/>
    <property type="project" value="InterPro"/>
</dbReference>
<evidence type="ECO:0000256" key="4">
    <source>
        <dbReference type="ARBA" id="ARBA00023002"/>
    </source>
</evidence>
<dbReference type="Pfam" id="PF03949">
    <property type="entry name" value="Malic_M"/>
    <property type="match status" value="1"/>
</dbReference>
<dbReference type="OrthoDB" id="9805787at2"/>
<feature type="active site" description="Proton acceptor" evidence="5">
    <location>
        <position position="91"/>
    </location>
</feature>
<dbReference type="EMBL" id="FNID01000001">
    <property type="protein sequence ID" value="SDM54898.1"/>
    <property type="molecule type" value="Genomic_DNA"/>
</dbReference>
<dbReference type="InterPro" id="IPR045213">
    <property type="entry name" value="Malic_NAD-bd_bact_type"/>
</dbReference>
<dbReference type="Pfam" id="PF00390">
    <property type="entry name" value="malic"/>
    <property type="match status" value="1"/>
</dbReference>
<organism evidence="10 11">
    <name type="scientific">Acetanaerobacterium elongatum</name>
    <dbReference type="NCBI Taxonomy" id="258515"/>
    <lineage>
        <taxon>Bacteria</taxon>
        <taxon>Bacillati</taxon>
        <taxon>Bacillota</taxon>
        <taxon>Clostridia</taxon>
        <taxon>Eubacteriales</taxon>
        <taxon>Oscillospiraceae</taxon>
        <taxon>Acetanaerobacterium</taxon>
    </lineage>
</organism>
<comment type="cofactor">
    <cofactor evidence="1">
        <name>Mn(2+)</name>
        <dbReference type="ChEBI" id="CHEBI:29035"/>
    </cofactor>
</comment>
<evidence type="ECO:0000256" key="1">
    <source>
        <dbReference type="ARBA" id="ARBA00001936"/>
    </source>
</evidence>
<dbReference type="FunFam" id="3.40.50.720:FF:000095">
    <property type="entry name" value="NADP-dependent malic enzyme"/>
    <property type="match status" value="1"/>
</dbReference>
<dbReference type="InterPro" id="IPR015884">
    <property type="entry name" value="Malic_enzyme_CS"/>
</dbReference>
<evidence type="ECO:0000313" key="10">
    <source>
        <dbReference type="EMBL" id="SDM54898.1"/>
    </source>
</evidence>
<dbReference type="InterPro" id="IPR036291">
    <property type="entry name" value="NAD(P)-bd_dom_sf"/>
</dbReference>
<feature type="domain" description="Malic enzyme NAD-binding" evidence="8">
    <location>
        <begin position="160"/>
        <end position="382"/>
    </location>
</feature>
<dbReference type="GO" id="GO:0016616">
    <property type="term" value="F:oxidoreductase activity, acting on the CH-OH group of donors, NAD or NADP as acceptor"/>
    <property type="evidence" value="ECO:0007669"/>
    <property type="project" value="InterPro"/>
</dbReference>
<dbReference type="SMART" id="SM01274">
    <property type="entry name" value="malic"/>
    <property type="match status" value="1"/>
</dbReference>
<dbReference type="Gene3D" id="3.40.50.10380">
    <property type="entry name" value="Malic enzyme, N-terminal domain"/>
    <property type="match status" value="1"/>
</dbReference>
<gene>
    <name evidence="10" type="ORF">SAMN05192585_10175</name>
</gene>
<dbReference type="GO" id="GO:0051287">
    <property type="term" value="F:NAD binding"/>
    <property type="evidence" value="ECO:0007669"/>
    <property type="project" value="InterPro"/>
</dbReference>
<dbReference type="AlphaFoldDB" id="A0A1G9U4T2"/>
<evidence type="ECO:0000256" key="6">
    <source>
        <dbReference type="PIRSR" id="PIRSR000106-2"/>
    </source>
</evidence>
<dbReference type="SUPFAM" id="SSF51735">
    <property type="entry name" value="NAD(P)-binding Rossmann-fold domains"/>
    <property type="match status" value="1"/>
</dbReference>
<name>A0A1G9U4T2_9FIRM</name>
<evidence type="ECO:0000259" key="8">
    <source>
        <dbReference type="SMART" id="SM00919"/>
    </source>
</evidence>
<feature type="domain" description="Malic enzyme N-terminal" evidence="9">
    <location>
        <begin position="15"/>
        <end position="148"/>
    </location>
</feature>
<dbReference type="PANTHER" id="PTHR43237">
    <property type="entry name" value="NADP-DEPENDENT MALIC ENZYME"/>
    <property type="match status" value="1"/>
</dbReference>
<dbReference type="STRING" id="258515.SAMN05192585_10175"/>
<dbReference type="FunFam" id="3.40.50.10380:FF:000003">
    <property type="entry name" value="NADP-dependent malic enzyme"/>
    <property type="match status" value="1"/>
</dbReference>
<dbReference type="PROSITE" id="PS00331">
    <property type="entry name" value="MALIC_ENZYMES"/>
    <property type="match status" value="1"/>
</dbReference>
<dbReference type="InterPro" id="IPR046346">
    <property type="entry name" value="Aminoacid_DH-like_N_sf"/>
</dbReference>
<dbReference type="InterPro" id="IPR001891">
    <property type="entry name" value="Malic_OxRdtase"/>
</dbReference>
<dbReference type="InterPro" id="IPR012301">
    <property type="entry name" value="Malic_N_dom"/>
</dbReference>
<protein>
    <submittedName>
        <fullName evidence="10">Malate dehydrogenase (Oxaloacetate-decarboxylating)</fullName>
    </submittedName>
</protein>
<feature type="binding site" evidence="6">
    <location>
        <position position="314"/>
    </location>
    <ligand>
        <name>(S)-malate</name>
        <dbReference type="ChEBI" id="CHEBI:15589"/>
    </ligand>
</feature>
<comment type="cofactor">
    <cofactor evidence="7">
        <name>Mg(2+)</name>
        <dbReference type="ChEBI" id="CHEBI:18420"/>
    </cofactor>
    <cofactor evidence="7">
        <name>Mn(2+)</name>
        <dbReference type="ChEBI" id="CHEBI:29035"/>
    </cofactor>
    <text evidence="7">Divalent metal cations. Prefers magnesium or manganese.</text>
</comment>
<dbReference type="InterPro" id="IPR051674">
    <property type="entry name" value="Malate_Decarboxylase"/>
</dbReference>
<proteinExistence type="inferred from homology"/>
<evidence type="ECO:0000256" key="2">
    <source>
        <dbReference type="ARBA" id="ARBA00008785"/>
    </source>
</evidence>
<evidence type="ECO:0000256" key="3">
    <source>
        <dbReference type="ARBA" id="ARBA00022723"/>
    </source>
</evidence>
<evidence type="ECO:0000256" key="7">
    <source>
        <dbReference type="PIRSR" id="PIRSR000106-3"/>
    </source>
</evidence>
<sequence>MDINKESLDLHYQLRGKIEVVSRKPIKTREDLSLCYTPGVAEPCRVIAADYEKSFELTRRSNLVAVITDGTAVLGLGDIGPAAGMPVMEGKCALFKEFGGVDAFPLCVDTKDVDKLVETIYLISKSFGGINLEDIAAPRCFEVERRLKELCDIPVFHDDQHGTAIVVAAALLNAIKVTGKTMGKVKIVINGAGAAGLAIGSLLISMGFGNIVMCDINGIICEGDENLNPWQQEISKVSNLNHEKGKLADALKGADIFIGVSRPGLVTAEMVSAMNSGIVLAMANPTPEIMPDEAKKGGAVVVGTGRSDFPNQINNVLVFPGIFKGALAVRAKGITEGMKRRAAYALAALVPEDQLSAENIIPSALDKSVAEAVAKAVADEAIETGYARIK</sequence>
<dbReference type="InterPro" id="IPR037062">
    <property type="entry name" value="Malic_N_dom_sf"/>
</dbReference>
<feature type="binding site" evidence="6">
    <location>
        <position position="284"/>
    </location>
    <ligand>
        <name>(S)-malate</name>
        <dbReference type="ChEBI" id="CHEBI:15589"/>
    </ligand>
</feature>
<dbReference type="Gene3D" id="3.40.50.720">
    <property type="entry name" value="NAD(P)-binding Rossmann-like Domain"/>
    <property type="match status" value="1"/>
</dbReference>
<comment type="similarity">
    <text evidence="2">Belongs to the malic enzymes family.</text>
</comment>
<feature type="binding site" evidence="7">
    <location>
        <position position="159"/>
    </location>
    <ligand>
        <name>a divalent metal cation</name>
        <dbReference type="ChEBI" id="CHEBI:60240"/>
    </ligand>
</feature>
<dbReference type="Proteomes" id="UP000199182">
    <property type="component" value="Unassembled WGS sequence"/>
</dbReference>
<keyword evidence="11" id="KW-1185">Reference proteome</keyword>
<keyword evidence="4" id="KW-0560">Oxidoreductase</keyword>
<dbReference type="InterPro" id="IPR012302">
    <property type="entry name" value="Malic_NAD-bd"/>
</dbReference>
<evidence type="ECO:0000259" key="9">
    <source>
        <dbReference type="SMART" id="SM01274"/>
    </source>
</evidence>
<evidence type="ECO:0000313" key="11">
    <source>
        <dbReference type="Proteomes" id="UP000199182"/>
    </source>
</evidence>
<feature type="active site" description="Proton donor" evidence="5">
    <location>
        <position position="36"/>
    </location>
</feature>
<feature type="binding site" evidence="7">
    <location>
        <position position="133"/>
    </location>
    <ligand>
        <name>a divalent metal cation</name>
        <dbReference type="ChEBI" id="CHEBI:60240"/>
    </ligand>
</feature>
<dbReference type="RefSeq" id="WP_092637347.1">
    <property type="nucleotide sequence ID" value="NZ_FNID01000001.1"/>
</dbReference>
<keyword evidence="3 7" id="KW-0479">Metal-binding</keyword>
<dbReference type="GO" id="GO:0046872">
    <property type="term" value="F:metal ion binding"/>
    <property type="evidence" value="ECO:0007669"/>
    <property type="project" value="UniProtKB-KW"/>
</dbReference>
<accession>A0A1G9U4T2</accession>
<reference evidence="10 11" key="1">
    <citation type="submission" date="2016-10" db="EMBL/GenBank/DDBJ databases">
        <authorList>
            <person name="de Groot N.N."/>
        </authorList>
    </citation>
    <scope>NUCLEOTIDE SEQUENCE [LARGE SCALE GENOMIC DNA]</scope>
    <source>
        <strain evidence="10 11">CGMCC 1.5012</strain>
    </source>
</reference>
<dbReference type="CDD" id="cd05311">
    <property type="entry name" value="NAD_bind_2_malic_enz"/>
    <property type="match status" value="1"/>
</dbReference>
<feature type="binding site" evidence="7">
    <location>
        <position position="134"/>
    </location>
    <ligand>
        <name>a divalent metal cation</name>
        <dbReference type="ChEBI" id="CHEBI:60240"/>
    </ligand>
</feature>
<evidence type="ECO:0000256" key="5">
    <source>
        <dbReference type="PIRSR" id="PIRSR000106-1"/>
    </source>
</evidence>
<dbReference type="PIRSF" id="PIRSF000106">
    <property type="entry name" value="ME"/>
    <property type="match status" value="1"/>
</dbReference>
<dbReference type="SUPFAM" id="SSF53223">
    <property type="entry name" value="Aminoacid dehydrogenase-like, N-terminal domain"/>
    <property type="match status" value="1"/>
</dbReference>
<dbReference type="PANTHER" id="PTHR43237:SF4">
    <property type="entry name" value="NADP-DEPENDENT MALIC ENZYME"/>
    <property type="match status" value="1"/>
</dbReference>
<dbReference type="SMART" id="SM00919">
    <property type="entry name" value="Malic_M"/>
    <property type="match status" value="1"/>
</dbReference>